<protein>
    <submittedName>
        <fullName evidence="1">Uncharacterized protein</fullName>
    </submittedName>
</protein>
<evidence type="ECO:0000313" key="1">
    <source>
        <dbReference type="EMBL" id="QZP37068.1"/>
    </source>
</evidence>
<sequence length="213" mass="23811">MSQSGSQPQRQPLGSRENFFAFEAGEYERDDQEPQGHTVKAGVNREGWIAKSILFRHPNADVLCPHCFHEFEAIAELSDPEDYVDRSRIVVDERYLGAPTDAEPDEGEQLDLSALADGGYSLLRELATEERYADHRRHRYCPDCGLISFGGLLADLPTDQFREVVGHVLDAVGHVPDGRRQDLRSDAMDRKRGGLSDVANVETLVRDLNSTDS</sequence>
<dbReference type="RefSeq" id="WP_222606883.1">
    <property type="nucleotide sequence ID" value="NZ_CP081958.1"/>
</dbReference>
<dbReference type="AlphaFoldDB" id="A0A8T8WB53"/>
<organism evidence="1 2">
    <name type="scientific">Halobaculum magnesiiphilum</name>
    <dbReference type="NCBI Taxonomy" id="1017351"/>
    <lineage>
        <taxon>Archaea</taxon>
        <taxon>Methanobacteriati</taxon>
        <taxon>Methanobacteriota</taxon>
        <taxon>Stenosarchaea group</taxon>
        <taxon>Halobacteria</taxon>
        <taxon>Halobacteriales</taxon>
        <taxon>Haloferacaceae</taxon>
        <taxon>Halobaculum</taxon>
    </lineage>
</organism>
<accession>A0A8T8WB53</accession>
<gene>
    <name evidence="1" type="ORF">K6T50_12320</name>
</gene>
<reference evidence="1 2" key="1">
    <citation type="journal article" date="2021" name="Int. J. Syst. Evol. Microbiol.">
        <title>Halobaculum halophilum sp. nov. and Halobaculum salinum sp. nov., isolated from salt lake and saline soil.</title>
        <authorList>
            <person name="Cui H.L."/>
            <person name="Shi X.W."/>
            <person name="Yin X.M."/>
            <person name="Yang X.Y."/>
            <person name="Hou J."/>
            <person name="Zhu L."/>
        </authorList>
    </citation>
    <scope>NUCLEOTIDE SEQUENCE [LARGE SCALE GENOMIC DNA]</scope>
    <source>
        <strain evidence="1 2">NBRC 109044</strain>
    </source>
</reference>
<name>A0A8T8WB53_9EURY</name>
<proteinExistence type="predicted"/>
<keyword evidence="2" id="KW-1185">Reference proteome</keyword>
<dbReference type="KEGG" id="hmp:K6T50_12320"/>
<dbReference type="Proteomes" id="UP000826254">
    <property type="component" value="Chromosome"/>
</dbReference>
<dbReference type="GeneID" id="67178940"/>
<evidence type="ECO:0000313" key="2">
    <source>
        <dbReference type="Proteomes" id="UP000826254"/>
    </source>
</evidence>
<dbReference type="EMBL" id="CP081958">
    <property type="protein sequence ID" value="QZP37068.1"/>
    <property type="molecule type" value="Genomic_DNA"/>
</dbReference>